<evidence type="ECO:0000256" key="2">
    <source>
        <dbReference type="SAM" id="SignalP"/>
    </source>
</evidence>
<dbReference type="Gene3D" id="3.40.190.10">
    <property type="entry name" value="Periplasmic binding protein-like II"/>
    <property type="match status" value="1"/>
</dbReference>
<dbReference type="PANTHER" id="PTHR42928:SF5">
    <property type="entry name" value="BLR1237 PROTEIN"/>
    <property type="match status" value="1"/>
</dbReference>
<keyword evidence="4" id="KW-1185">Reference proteome</keyword>
<name>A0AAF1KN98_9PROT</name>
<dbReference type="SUPFAM" id="SSF53850">
    <property type="entry name" value="Periplasmic binding protein-like II"/>
    <property type="match status" value="1"/>
</dbReference>
<dbReference type="Proteomes" id="UP001196068">
    <property type="component" value="Unassembled WGS sequence"/>
</dbReference>
<feature type="chain" id="PRO_5042195320" evidence="2">
    <location>
        <begin position="25"/>
        <end position="322"/>
    </location>
</feature>
<proteinExistence type="inferred from homology"/>
<reference evidence="3" key="1">
    <citation type="submission" date="2020-01" db="EMBL/GenBank/DDBJ databases">
        <authorList>
            <person name="Rat A."/>
        </authorList>
    </citation>
    <scope>NUCLEOTIDE SEQUENCE</scope>
    <source>
        <strain evidence="3">LMG 28251</strain>
    </source>
</reference>
<gene>
    <name evidence="3" type="ORF">GXW79_19710</name>
</gene>
<dbReference type="EMBL" id="JAAEDH010000030">
    <property type="protein sequence ID" value="MBR0657311.1"/>
    <property type="molecule type" value="Genomic_DNA"/>
</dbReference>
<accession>A0AAF1KN98</accession>
<dbReference type="InterPro" id="IPR005064">
    <property type="entry name" value="BUG"/>
</dbReference>
<evidence type="ECO:0000313" key="4">
    <source>
        <dbReference type="Proteomes" id="UP001196068"/>
    </source>
</evidence>
<comment type="similarity">
    <text evidence="1">Belongs to the UPF0065 (bug) family.</text>
</comment>
<reference evidence="3" key="2">
    <citation type="journal article" date="2021" name="Syst. Appl. Microbiol.">
        <title>Roseomonas hellenica sp. nov., isolated from roots of wild-growing Alkanna tinctoria.</title>
        <authorList>
            <person name="Rat A."/>
            <person name="Naranjo H.D."/>
            <person name="Lebbe L."/>
            <person name="Cnockaert M."/>
            <person name="Krigas N."/>
            <person name="Grigoriadou K."/>
            <person name="Maloupa E."/>
            <person name="Willems A."/>
        </authorList>
    </citation>
    <scope>NUCLEOTIDE SEQUENCE</scope>
    <source>
        <strain evidence="3">LMG 28251</strain>
    </source>
</reference>
<dbReference type="PANTHER" id="PTHR42928">
    <property type="entry name" value="TRICARBOXYLATE-BINDING PROTEIN"/>
    <property type="match status" value="1"/>
</dbReference>
<dbReference type="AlphaFoldDB" id="A0AAF1KN98"/>
<dbReference type="RefSeq" id="WP_211876174.1">
    <property type="nucleotide sequence ID" value="NZ_JAAEDH010000030.1"/>
</dbReference>
<comment type="caution">
    <text evidence="3">The sequence shown here is derived from an EMBL/GenBank/DDBJ whole genome shotgun (WGS) entry which is preliminary data.</text>
</comment>
<dbReference type="Gene3D" id="3.40.190.150">
    <property type="entry name" value="Bordetella uptake gene, domain 1"/>
    <property type="match status" value="1"/>
</dbReference>
<feature type="signal peptide" evidence="2">
    <location>
        <begin position="1"/>
        <end position="24"/>
    </location>
</feature>
<protein>
    <submittedName>
        <fullName evidence="3">Tripartite tricarboxylate transporter substrate binding protein</fullName>
    </submittedName>
</protein>
<evidence type="ECO:0000256" key="1">
    <source>
        <dbReference type="ARBA" id="ARBA00006987"/>
    </source>
</evidence>
<dbReference type="InterPro" id="IPR042100">
    <property type="entry name" value="Bug_dom1"/>
</dbReference>
<dbReference type="Pfam" id="PF03401">
    <property type="entry name" value="TctC"/>
    <property type="match status" value="1"/>
</dbReference>
<sequence>MIDAVGRRAALALAAAPLARPALAQGAWPSRPIRLIVPFPPGGSNDVVARPLADRLQPLLGQPVVIENRGGAGGAIGAAAVSQAAPDGYTLMVTSSSFATSSIIQRTPYKMPEDFTPVAVLAKAPFFILVSPDFPARDVAGLIAAARANPGGIDYASSGPGGINHFITEYFCLRAGIRMNHVPYRGTAQAVTDLVAGHVQVLITTVASANAVAREGRVRVLAYTAPGRNEQSPAAPLVREMGLDYEVDIWWGLFGPKGLPEPIVTRLNAAANAAVMEGGVARIFEAEGARPAPGTPGDFSALLDVEMARWRDVARAADIRVE</sequence>
<dbReference type="PIRSF" id="PIRSF017082">
    <property type="entry name" value="YflP"/>
    <property type="match status" value="1"/>
</dbReference>
<organism evidence="3 4">
    <name type="scientific">Plastoroseomonas arctica</name>
    <dbReference type="NCBI Taxonomy" id="1509237"/>
    <lineage>
        <taxon>Bacteria</taxon>
        <taxon>Pseudomonadati</taxon>
        <taxon>Pseudomonadota</taxon>
        <taxon>Alphaproteobacteria</taxon>
        <taxon>Acetobacterales</taxon>
        <taxon>Acetobacteraceae</taxon>
        <taxon>Plastoroseomonas</taxon>
    </lineage>
</organism>
<evidence type="ECO:0000313" key="3">
    <source>
        <dbReference type="EMBL" id="MBR0657311.1"/>
    </source>
</evidence>
<keyword evidence="2" id="KW-0732">Signal</keyword>